<dbReference type="SMART" id="SM00501">
    <property type="entry name" value="BRIGHT"/>
    <property type="match status" value="1"/>
</dbReference>
<gene>
    <name evidence="6" type="primary">arid6</name>
</gene>
<dbReference type="InterPro" id="IPR051232">
    <property type="entry name" value="ARID/SWI1_ChromRemod"/>
</dbReference>
<feature type="compositionally biased region" description="Low complexity" evidence="4">
    <location>
        <begin position="255"/>
        <end position="268"/>
    </location>
</feature>
<proteinExistence type="predicted"/>
<feature type="compositionally biased region" description="Polar residues" evidence="4">
    <location>
        <begin position="460"/>
        <end position="481"/>
    </location>
</feature>
<feature type="region of interest" description="Disordered" evidence="4">
    <location>
        <begin position="445"/>
        <end position="495"/>
    </location>
</feature>
<evidence type="ECO:0000256" key="4">
    <source>
        <dbReference type="SAM" id="MobiDB-lite"/>
    </source>
</evidence>
<evidence type="ECO:0000256" key="3">
    <source>
        <dbReference type="ARBA" id="ARBA00023242"/>
    </source>
</evidence>
<feature type="compositionally biased region" description="Basic and acidic residues" evidence="4">
    <location>
        <begin position="514"/>
        <end position="524"/>
    </location>
</feature>
<dbReference type="Gene3D" id="1.10.150.60">
    <property type="entry name" value="ARID DNA-binding domain"/>
    <property type="match status" value="1"/>
</dbReference>
<feature type="region of interest" description="Disordered" evidence="4">
    <location>
        <begin position="248"/>
        <end position="364"/>
    </location>
</feature>
<dbReference type="InParanoid" id="A0A672IKD0"/>
<dbReference type="CDD" id="cd16869">
    <property type="entry name" value="ARID_ARID5"/>
    <property type="match status" value="1"/>
</dbReference>
<dbReference type="SUPFAM" id="SSF46774">
    <property type="entry name" value="ARID-like"/>
    <property type="match status" value="1"/>
</dbReference>
<dbReference type="GO" id="GO:0005634">
    <property type="term" value="C:nucleus"/>
    <property type="evidence" value="ECO:0007669"/>
    <property type="project" value="TreeGrafter"/>
</dbReference>
<evidence type="ECO:0000313" key="6">
    <source>
        <dbReference type="Ensembl" id="ENSSFAP00005042276.1"/>
    </source>
</evidence>
<feature type="region of interest" description="Disordered" evidence="4">
    <location>
        <begin position="508"/>
        <end position="541"/>
    </location>
</feature>
<dbReference type="Proteomes" id="UP000472267">
    <property type="component" value="Unassembled WGS sequence"/>
</dbReference>
<dbReference type="GO" id="GO:0000976">
    <property type="term" value="F:transcription cis-regulatory region binding"/>
    <property type="evidence" value="ECO:0007669"/>
    <property type="project" value="TreeGrafter"/>
</dbReference>
<sequence length="594" mass="66384">AMEKQDFQERQPKQPIKEMTEEQFLKDLYIFMRKRDTPIERIPHLGFKQIDLFVMFKTVNDLGGYTQVTSQQLWKQVYNTLGGNPRSTSAATCTRRHYEKLLLPYECHMKGIVMSTIPQHQPKPFHYVTYSKSDDCGPRPLKRRMLSLPMHQVCVNLQSPDTHGGLFALPLHYPHFFPPTHTVLPPYVPISPTVMTPHRPSATKPHFPIPPSPLNSDGDTEPLEHLRKLSEWYKTSSGLVQQPLNLSKKMSPQEPSSYPVSSFSPPSSGKNPKFLNKPSTLYTTLHAGAPRDEGSETQEGDPCEGGSTYSYPVKGRESGRDSSSPVYTLPSGSDNDATEMPQTPSSPKTDFVISSKDDREGRSDLKGFNLSHMLPGLPREKEGKMEIEIPLSVFHNWIKLYGPSVQAHKAKEASLSAQEDYLRPRNWIDTDGFNANLTLQLSSQNSAQDLRLRNVPSPTPTTQATGNHHNPGQNHLSSYNALPSGGVPKNAGSRDVYPFDLQDIRKSHNSKSPHLWEARDKEDQSPLSPVKSDGSPHRALPDFVPKLFTEDVTQAARQKSEAGSSAVLMVNSNSLLQLTTEEVMKLKKMISSSS</sequence>
<evidence type="ECO:0000259" key="5">
    <source>
        <dbReference type="PROSITE" id="PS51011"/>
    </source>
</evidence>
<reference evidence="6" key="2">
    <citation type="submission" date="2025-09" db="UniProtKB">
        <authorList>
            <consortium name="Ensembl"/>
        </authorList>
    </citation>
    <scope>IDENTIFICATION</scope>
</reference>
<dbReference type="Ensembl" id="ENSSFAT00005043810.1">
    <property type="protein sequence ID" value="ENSSFAP00005042276.1"/>
    <property type="gene ID" value="ENSSFAG00005020983.1"/>
</dbReference>
<evidence type="ECO:0000256" key="2">
    <source>
        <dbReference type="ARBA" id="ARBA00023163"/>
    </source>
</evidence>
<organism evidence="6 7">
    <name type="scientific">Salarias fasciatus</name>
    <name type="common">Jewelled blenny</name>
    <name type="synonym">Blennius fasciatus</name>
    <dbReference type="NCBI Taxonomy" id="181472"/>
    <lineage>
        <taxon>Eukaryota</taxon>
        <taxon>Metazoa</taxon>
        <taxon>Chordata</taxon>
        <taxon>Craniata</taxon>
        <taxon>Vertebrata</taxon>
        <taxon>Euteleostomi</taxon>
        <taxon>Actinopterygii</taxon>
        <taxon>Neopterygii</taxon>
        <taxon>Teleostei</taxon>
        <taxon>Neoteleostei</taxon>
        <taxon>Acanthomorphata</taxon>
        <taxon>Ovalentaria</taxon>
        <taxon>Blenniimorphae</taxon>
        <taxon>Blenniiformes</taxon>
        <taxon>Blennioidei</taxon>
        <taxon>Blenniidae</taxon>
        <taxon>Salariinae</taxon>
        <taxon>Salarias</taxon>
    </lineage>
</organism>
<dbReference type="SMART" id="SM01014">
    <property type="entry name" value="ARID"/>
    <property type="match status" value="1"/>
</dbReference>
<feature type="region of interest" description="Disordered" evidence="4">
    <location>
        <begin position="198"/>
        <end position="221"/>
    </location>
</feature>
<protein>
    <submittedName>
        <fullName evidence="6">AT-rich interaction domain 6</fullName>
    </submittedName>
</protein>
<keyword evidence="2" id="KW-0804">Transcription</keyword>
<reference evidence="6" key="1">
    <citation type="submission" date="2025-08" db="UniProtKB">
        <authorList>
            <consortium name="Ensembl"/>
        </authorList>
    </citation>
    <scope>IDENTIFICATION</scope>
</reference>
<dbReference type="InterPro" id="IPR036431">
    <property type="entry name" value="ARID_dom_sf"/>
</dbReference>
<dbReference type="InterPro" id="IPR001606">
    <property type="entry name" value="ARID_dom"/>
</dbReference>
<accession>A0A672IKD0</accession>
<dbReference type="OMA" id="LAYECHV"/>
<keyword evidence="1" id="KW-0805">Transcription regulation</keyword>
<dbReference type="PROSITE" id="PS51011">
    <property type="entry name" value="ARID"/>
    <property type="match status" value="1"/>
</dbReference>
<dbReference type="AlphaFoldDB" id="A0A672IKD0"/>
<feature type="compositionally biased region" description="Basic and acidic residues" evidence="4">
    <location>
        <begin position="355"/>
        <end position="364"/>
    </location>
</feature>
<keyword evidence="7" id="KW-1185">Reference proteome</keyword>
<dbReference type="Pfam" id="PF01388">
    <property type="entry name" value="ARID"/>
    <property type="match status" value="1"/>
</dbReference>
<feature type="compositionally biased region" description="Polar residues" evidence="4">
    <location>
        <begin position="321"/>
        <end position="348"/>
    </location>
</feature>
<dbReference type="PANTHER" id="PTHR13964:SF25">
    <property type="entry name" value="AT-RICH INTERACTIVE DOMAIN-CONTAINING PROTEIN 5A"/>
    <property type="match status" value="1"/>
</dbReference>
<dbReference type="FunCoup" id="A0A672IKD0">
    <property type="interactions" value="4"/>
</dbReference>
<feature type="domain" description="ARID" evidence="5">
    <location>
        <begin position="18"/>
        <end position="110"/>
    </location>
</feature>
<evidence type="ECO:0000313" key="7">
    <source>
        <dbReference type="Proteomes" id="UP000472267"/>
    </source>
</evidence>
<dbReference type="GO" id="GO:0006357">
    <property type="term" value="P:regulation of transcription by RNA polymerase II"/>
    <property type="evidence" value="ECO:0007669"/>
    <property type="project" value="TreeGrafter"/>
</dbReference>
<keyword evidence="3" id="KW-0539">Nucleus</keyword>
<name>A0A672IKD0_SALFA</name>
<dbReference type="PANTHER" id="PTHR13964">
    <property type="entry name" value="RBP-RELATED"/>
    <property type="match status" value="1"/>
</dbReference>
<evidence type="ECO:0000256" key="1">
    <source>
        <dbReference type="ARBA" id="ARBA00023015"/>
    </source>
</evidence>